<evidence type="ECO:0000313" key="2">
    <source>
        <dbReference type="Proteomes" id="UP000031521"/>
    </source>
</evidence>
<organism evidence="1 2">
    <name type="scientific">Celeribacter indicus</name>
    <dbReference type="NCBI Taxonomy" id="1208324"/>
    <lineage>
        <taxon>Bacteria</taxon>
        <taxon>Pseudomonadati</taxon>
        <taxon>Pseudomonadota</taxon>
        <taxon>Alphaproteobacteria</taxon>
        <taxon>Rhodobacterales</taxon>
        <taxon>Roseobacteraceae</taxon>
        <taxon>Celeribacter</taxon>
    </lineage>
</organism>
<dbReference type="EMBL" id="CP004393">
    <property type="protein sequence ID" value="AJE47953.1"/>
    <property type="molecule type" value="Genomic_DNA"/>
</dbReference>
<dbReference type="AlphaFoldDB" id="A0A0B5DWX0"/>
<dbReference type="KEGG" id="cid:P73_3238"/>
<protein>
    <submittedName>
        <fullName evidence="1">Uncharacterized protein</fullName>
    </submittedName>
</protein>
<sequence length="172" mass="18182">MIATEALATLDDEIAAHEAKLTEVREAFDRVAADPALSAKAFKAVQAAESVLRAAKARQAPLATQAEQEARDAALVAAEADAVTANALRADMIAKIDRVAQIAHGLDAAVGELDQHAALKWFVAARKANEGGAYVERGRIEGVGELTEMLTRAARKVQHVAADYSARSVQAR</sequence>
<dbReference type="HOGENOM" id="CLU_1552530_0_0_5"/>
<dbReference type="Proteomes" id="UP000031521">
    <property type="component" value="Chromosome"/>
</dbReference>
<accession>A0A0B5DWX0</accession>
<gene>
    <name evidence="1" type="ORF">P73_3238</name>
</gene>
<keyword evidence="2" id="KW-1185">Reference proteome</keyword>
<proteinExistence type="predicted"/>
<name>A0A0B5DWX0_9RHOB</name>
<dbReference type="RefSeq" id="WP_043870394.1">
    <property type="nucleotide sequence ID" value="NZ_CP004393.1"/>
</dbReference>
<reference evidence="1 2" key="1">
    <citation type="journal article" date="2014" name="Int. J. Syst. Evol. Microbiol.">
        <title>Celeribacter indicus sp. nov., a polycyclic aromatic hydrocarbon-degrading bacterium from deep-sea sediment and reclassification of Huaishuia halophila as Celeribacter halophilus comb. nov.</title>
        <authorList>
            <person name="Lai Q."/>
            <person name="Cao J."/>
            <person name="Yuan J."/>
            <person name="Li F."/>
            <person name="Shao Z."/>
        </authorList>
    </citation>
    <scope>NUCLEOTIDE SEQUENCE [LARGE SCALE GENOMIC DNA]</scope>
    <source>
        <strain evidence="1">P73</strain>
    </source>
</reference>
<evidence type="ECO:0000313" key="1">
    <source>
        <dbReference type="EMBL" id="AJE47953.1"/>
    </source>
</evidence>